<reference evidence="1 2" key="1">
    <citation type="submission" date="2014-09" db="EMBL/GenBank/DDBJ databases">
        <authorList>
            <person name="Martin A.A."/>
        </authorList>
    </citation>
    <scope>NUCLEOTIDE SEQUENCE</scope>
    <source>
        <strain evidence="2">ED321</strain>
        <strain evidence="1">ED321 Heterogonic</strain>
    </source>
</reference>
<dbReference type="RefSeq" id="XP_024510650.1">
    <property type="nucleotide sequence ID" value="XM_024645165.1"/>
</dbReference>
<evidence type="ECO:0000313" key="3">
    <source>
        <dbReference type="WBParaSite" id="SRAE_X000077900.1"/>
    </source>
</evidence>
<evidence type="ECO:0000313" key="1">
    <source>
        <dbReference type="EMBL" id="CEF71454.1"/>
    </source>
</evidence>
<keyword evidence="2" id="KW-1185">Reference proteome</keyword>
<accession>A0A090LUY2</accession>
<dbReference type="EMBL" id="LN609530">
    <property type="protein sequence ID" value="CEF71454.1"/>
    <property type="molecule type" value="Genomic_DNA"/>
</dbReference>
<sequence>MYLFLSTSEQFGLSQLSMMDDRIKKNDNKKVFISSKQYQYPYSVFPQFKHPLFSKFFSNNKKRPYRYSVYEFVQTPLKLQESGKKIKNRYLNLIYNKHPYIINNRKINICSVLSKE</sequence>
<dbReference type="CTD" id="36383834"/>
<dbReference type="WormBase" id="SRAE_X000077900">
    <property type="protein sequence ID" value="SRP09258"/>
    <property type="gene ID" value="WBGene00266340"/>
</dbReference>
<name>A0A090LUY2_STRRB</name>
<gene>
    <name evidence="1 3 4" type="ORF">SRAE_X000077900</name>
</gene>
<organism evidence="1">
    <name type="scientific">Strongyloides ratti</name>
    <name type="common">Parasitic roundworm</name>
    <dbReference type="NCBI Taxonomy" id="34506"/>
    <lineage>
        <taxon>Eukaryota</taxon>
        <taxon>Metazoa</taxon>
        <taxon>Ecdysozoa</taxon>
        <taxon>Nematoda</taxon>
        <taxon>Chromadorea</taxon>
        <taxon>Rhabditida</taxon>
        <taxon>Tylenchina</taxon>
        <taxon>Panagrolaimomorpha</taxon>
        <taxon>Strongyloidoidea</taxon>
        <taxon>Strongyloididae</taxon>
        <taxon>Strongyloides</taxon>
    </lineage>
</organism>
<protein>
    <submittedName>
        <fullName evidence="1 3">Uncharacterized protein</fullName>
    </submittedName>
</protein>
<dbReference type="GeneID" id="36383834"/>
<dbReference type="WBParaSite" id="SRAE_X000077900.1">
    <property type="protein sequence ID" value="SRAE_X000077900.1"/>
    <property type="gene ID" value="WBGene00266340"/>
</dbReference>
<dbReference type="AlphaFoldDB" id="A0A090LUY2"/>
<evidence type="ECO:0000313" key="2">
    <source>
        <dbReference type="Proteomes" id="UP000035682"/>
    </source>
</evidence>
<evidence type="ECO:0000313" key="4">
    <source>
        <dbReference type="WormBase" id="SRAE_X000077900"/>
    </source>
</evidence>
<proteinExistence type="predicted"/>
<dbReference type="Proteomes" id="UP000035682">
    <property type="component" value="Unplaced"/>
</dbReference>
<reference evidence="3" key="2">
    <citation type="submission" date="2020-12" db="UniProtKB">
        <authorList>
            <consortium name="WormBaseParasite"/>
        </authorList>
    </citation>
    <scope>IDENTIFICATION</scope>
</reference>